<dbReference type="Proteomes" id="UP000318833">
    <property type="component" value="Unassembled WGS sequence"/>
</dbReference>
<dbReference type="RefSeq" id="WP_109436697.1">
    <property type="nucleotide sequence ID" value="NZ_CANLFO010000009.1"/>
</dbReference>
<keyword evidence="9" id="KW-1185">Reference proteome</keyword>
<evidence type="ECO:0000259" key="7">
    <source>
        <dbReference type="Pfam" id="PF14322"/>
    </source>
</evidence>
<evidence type="ECO:0000256" key="1">
    <source>
        <dbReference type="ARBA" id="ARBA00004442"/>
    </source>
</evidence>
<dbReference type="EMBL" id="VLNR01000012">
    <property type="protein sequence ID" value="TSE09644.1"/>
    <property type="molecule type" value="Genomic_DNA"/>
</dbReference>
<evidence type="ECO:0000256" key="5">
    <source>
        <dbReference type="ARBA" id="ARBA00023237"/>
    </source>
</evidence>
<keyword evidence="5" id="KW-0998">Cell outer membrane</keyword>
<feature type="domain" description="SusD-like N-terminal" evidence="7">
    <location>
        <begin position="79"/>
        <end position="228"/>
    </location>
</feature>
<accession>A0A554VMV6</accession>
<reference evidence="8 9" key="1">
    <citation type="submission" date="2019-07" db="EMBL/GenBank/DDBJ databases">
        <title>The draft genome sequence of Aquimarina algiphila M91.</title>
        <authorList>
            <person name="Meng X."/>
        </authorList>
    </citation>
    <scope>NUCLEOTIDE SEQUENCE [LARGE SCALE GENOMIC DNA]</scope>
    <source>
        <strain evidence="8 9">M91</strain>
    </source>
</reference>
<dbReference type="InterPro" id="IPR033985">
    <property type="entry name" value="SusD-like_N"/>
</dbReference>
<evidence type="ECO:0000313" key="9">
    <source>
        <dbReference type="Proteomes" id="UP000318833"/>
    </source>
</evidence>
<dbReference type="Pfam" id="PF07980">
    <property type="entry name" value="SusD_RagB"/>
    <property type="match status" value="1"/>
</dbReference>
<dbReference type="AlphaFoldDB" id="A0A554VMV6"/>
<comment type="caution">
    <text evidence="8">The sequence shown here is derived from an EMBL/GenBank/DDBJ whole genome shotgun (WGS) entry which is preliminary data.</text>
</comment>
<dbReference type="Gene3D" id="1.25.40.390">
    <property type="match status" value="1"/>
</dbReference>
<keyword evidence="3" id="KW-0732">Signal</keyword>
<evidence type="ECO:0000313" key="8">
    <source>
        <dbReference type="EMBL" id="TSE09644.1"/>
    </source>
</evidence>
<sequence>MKLTKIYSLFCLTLLFWSCDLDPVPTSAGIVDEFFRNDDEITAGIINIYDALQGSNPLEGDGGFNNPHLAIQIEYQMAETLSDNSRTKSGSPQGFDFETFTVTPQTAAVTTYYRSMYRIIFSANVVLENLENASSENANRFEAEARFLRAYAYFNLVRFYGDVPLVDRVLESAVAEDIETSFTRVDENLIYDLIISDLQFAVDSDLDNSFRTRASKAAAQTFLAKVYLTLGTNYLEAQRLLEAVIDSGDYSLEPNFLDIFYTEANEETIFSIGFDDTIVDDSQGFSAEFLDAVGRGTGSNYATAELVAAFSTFGGNRGQFTFREDPGNPGLFQTVKYLPIADADVGVTSAPANPRIAGNDWIVTRYADVLLLHVEAILAGGQETSAPAAITSFQAVRERAGITDPITSITKQALMDERRVELAFENHRFLDLKRFKVAQEVLSAFSEANSFDFQATDLLLPIPGAEIAISQGVLTQNDGY</sequence>
<dbReference type="OrthoDB" id="5694214at2"/>
<proteinExistence type="inferred from homology"/>
<comment type="subcellular location">
    <subcellularLocation>
        <location evidence="1">Cell outer membrane</location>
    </subcellularLocation>
</comment>
<evidence type="ECO:0000256" key="4">
    <source>
        <dbReference type="ARBA" id="ARBA00023136"/>
    </source>
</evidence>
<name>A0A554VMV6_9FLAO</name>
<dbReference type="Pfam" id="PF14322">
    <property type="entry name" value="SusD-like_3"/>
    <property type="match status" value="1"/>
</dbReference>
<protein>
    <submittedName>
        <fullName evidence="8">RagB/SusD family nutrient uptake outer membrane protein</fullName>
    </submittedName>
</protein>
<organism evidence="8 9">
    <name type="scientific">Aquimarina algiphila</name>
    <dbReference type="NCBI Taxonomy" id="2047982"/>
    <lineage>
        <taxon>Bacteria</taxon>
        <taxon>Pseudomonadati</taxon>
        <taxon>Bacteroidota</taxon>
        <taxon>Flavobacteriia</taxon>
        <taxon>Flavobacteriales</taxon>
        <taxon>Flavobacteriaceae</taxon>
        <taxon>Aquimarina</taxon>
    </lineage>
</organism>
<comment type="similarity">
    <text evidence="2">Belongs to the SusD family.</text>
</comment>
<feature type="domain" description="RagB/SusD" evidence="6">
    <location>
        <begin position="350"/>
        <end position="480"/>
    </location>
</feature>
<dbReference type="InterPro" id="IPR012944">
    <property type="entry name" value="SusD_RagB_dom"/>
</dbReference>
<dbReference type="SUPFAM" id="SSF48452">
    <property type="entry name" value="TPR-like"/>
    <property type="match status" value="1"/>
</dbReference>
<evidence type="ECO:0000256" key="2">
    <source>
        <dbReference type="ARBA" id="ARBA00006275"/>
    </source>
</evidence>
<dbReference type="InterPro" id="IPR011990">
    <property type="entry name" value="TPR-like_helical_dom_sf"/>
</dbReference>
<gene>
    <name evidence="8" type="ORF">FOF46_08005</name>
</gene>
<evidence type="ECO:0000259" key="6">
    <source>
        <dbReference type="Pfam" id="PF07980"/>
    </source>
</evidence>
<evidence type="ECO:0000256" key="3">
    <source>
        <dbReference type="ARBA" id="ARBA00022729"/>
    </source>
</evidence>
<keyword evidence="4" id="KW-0472">Membrane</keyword>
<dbReference type="GO" id="GO:0009279">
    <property type="term" value="C:cell outer membrane"/>
    <property type="evidence" value="ECO:0007669"/>
    <property type="project" value="UniProtKB-SubCell"/>
</dbReference>